<name>A0AAE3EB68_9FIRM</name>
<accession>A0AAE3EB68</accession>
<dbReference type="EMBL" id="JAJEQR010000034">
    <property type="protein sequence ID" value="MCC2231629.1"/>
    <property type="molecule type" value="Genomic_DNA"/>
</dbReference>
<evidence type="ECO:0000313" key="7">
    <source>
        <dbReference type="Proteomes" id="UP001198182"/>
    </source>
</evidence>
<gene>
    <name evidence="6" type="ORF">LKD81_11585</name>
</gene>
<dbReference type="Proteomes" id="UP001198182">
    <property type="component" value="Unassembled WGS sequence"/>
</dbReference>
<sequence>MSEENKNNTEHNFDPTMFDPIEPVKLFDDYYFIGNKLVGIHVLKTSEGLVLFEAMDKYDVDDEFLIPGLKKLGLENEKILILFLTHGHFDHYMGADKIRLRTGCEVALSKEDAAFMLWGPDNYLDIEDLRVPRITRTIEDGEDLVFGDHTVHVILAPGHTPGCLNYSFEVHDNGQAHRVIMVGGYGVFGPGIYPGKHEYPHSVTYAVDQALTFATSCVKTWEYCKENHCDVYLNPHPHLCAMLETDEKNKARKPGEENAFVIGLEGVRKWIVERFDVCLECAQKFSDIRKEY</sequence>
<dbReference type="PANTHER" id="PTHR46233:SF3">
    <property type="entry name" value="HYDROXYACYLGLUTATHIONE HYDROLASE GLOC"/>
    <property type="match status" value="1"/>
</dbReference>
<protein>
    <submittedName>
        <fullName evidence="6">MBL fold metallo-hydrolase</fullName>
    </submittedName>
</protein>
<keyword evidence="7" id="KW-1185">Reference proteome</keyword>
<keyword evidence="2" id="KW-0479">Metal-binding</keyword>
<dbReference type="PANTHER" id="PTHR46233">
    <property type="entry name" value="HYDROXYACYLGLUTATHIONE HYDROLASE GLOC"/>
    <property type="match status" value="1"/>
</dbReference>
<reference evidence="6" key="1">
    <citation type="submission" date="2021-10" db="EMBL/GenBank/DDBJ databases">
        <title>Anaerobic single-cell dispensing facilitates the cultivation of human gut bacteria.</title>
        <authorList>
            <person name="Afrizal A."/>
        </authorList>
    </citation>
    <scope>NUCLEOTIDE SEQUENCE</scope>
    <source>
        <strain evidence="6">CLA-AA-H215</strain>
    </source>
</reference>
<evidence type="ECO:0000256" key="2">
    <source>
        <dbReference type="ARBA" id="ARBA00022723"/>
    </source>
</evidence>
<keyword evidence="4" id="KW-0862">Zinc</keyword>
<proteinExistence type="predicted"/>
<dbReference type="InterPro" id="IPR036866">
    <property type="entry name" value="RibonucZ/Hydroxyglut_hydro"/>
</dbReference>
<dbReference type="RefSeq" id="WP_308454149.1">
    <property type="nucleotide sequence ID" value="NZ_JAJEQR010000034.1"/>
</dbReference>
<evidence type="ECO:0000259" key="5">
    <source>
        <dbReference type="SMART" id="SM00849"/>
    </source>
</evidence>
<comment type="caution">
    <text evidence="6">The sequence shown here is derived from an EMBL/GenBank/DDBJ whole genome shotgun (WGS) entry which is preliminary data.</text>
</comment>
<organism evidence="6 7">
    <name type="scientific">Hominifimenecus microfluidus</name>
    <dbReference type="NCBI Taxonomy" id="2885348"/>
    <lineage>
        <taxon>Bacteria</taxon>
        <taxon>Bacillati</taxon>
        <taxon>Bacillota</taxon>
        <taxon>Clostridia</taxon>
        <taxon>Lachnospirales</taxon>
        <taxon>Lachnospiraceae</taxon>
        <taxon>Hominifimenecus</taxon>
    </lineage>
</organism>
<dbReference type="GO" id="GO:0046872">
    <property type="term" value="F:metal ion binding"/>
    <property type="evidence" value="ECO:0007669"/>
    <property type="project" value="UniProtKB-KW"/>
</dbReference>
<evidence type="ECO:0000256" key="1">
    <source>
        <dbReference type="ARBA" id="ARBA00001947"/>
    </source>
</evidence>
<dbReference type="SMART" id="SM00849">
    <property type="entry name" value="Lactamase_B"/>
    <property type="match status" value="1"/>
</dbReference>
<dbReference type="GO" id="GO:0016787">
    <property type="term" value="F:hydrolase activity"/>
    <property type="evidence" value="ECO:0007669"/>
    <property type="project" value="UniProtKB-KW"/>
</dbReference>
<evidence type="ECO:0000313" key="6">
    <source>
        <dbReference type="EMBL" id="MCC2231629.1"/>
    </source>
</evidence>
<dbReference type="AlphaFoldDB" id="A0AAE3EB68"/>
<dbReference type="Gene3D" id="3.60.15.10">
    <property type="entry name" value="Ribonuclease Z/Hydroxyacylglutathione hydrolase-like"/>
    <property type="match status" value="1"/>
</dbReference>
<dbReference type="InterPro" id="IPR051453">
    <property type="entry name" value="MBL_Glyoxalase_II"/>
</dbReference>
<evidence type="ECO:0000256" key="3">
    <source>
        <dbReference type="ARBA" id="ARBA00022801"/>
    </source>
</evidence>
<evidence type="ECO:0000256" key="4">
    <source>
        <dbReference type="ARBA" id="ARBA00022833"/>
    </source>
</evidence>
<dbReference type="InterPro" id="IPR001279">
    <property type="entry name" value="Metallo-B-lactamas"/>
</dbReference>
<keyword evidence="3" id="KW-0378">Hydrolase</keyword>
<dbReference type="SUPFAM" id="SSF56281">
    <property type="entry name" value="Metallo-hydrolase/oxidoreductase"/>
    <property type="match status" value="1"/>
</dbReference>
<comment type="cofactor">
    <cofactor evidence="1">
        <name>Zn(2+)</name>
        <dbReference type="ChEBI" id="CHEBI:29105"/>
    </cofactor>
</comment>
<dbReference type="Pfam" id="PF00753">
    <property type="entry name" value="Lactamase_B"/>
    <property type="match status" value="1"/>
</dbReference>
<feature type="domain" description="Metallo-beta-lactamase" evidence="5">
    <location>
        <begin position="37"/>
        <end position="228"/>
    </location>
</feature>